<feature type="transmembrane region" description="Helical" evidence="2">
    <location>
        <begin position="38"/>
        <end position="59"/>
    </location>
</feature>
<name>A0ABD2ME22_9BILA</name>
<feature type="transmembrane region" description="Helical" evidence="2">
    <location>
        <begin position="782"/>
        <end position="801"/>
    </location>
</feature>
<feature type="compositionally biased region" description="Acidic residues" evidence="1">
    <location>
        <begin position="519"/>
        <end position="545"/>
    </location>
</feature>
<dbReference type="Gene3D" id="1.20.1740.10">
    <property type="entry name" value="Amino acid/polyamine transporter I"/>
    <property type="match status" value="1"/>
</dbReference>
<feature type="transmembrane region" description="Helical" evidence="2">
    <location>
        <begin position="807"/>
        <end position="827"/>
    </location>
</feature>
<feature type="transmembrane region" description="Helical" evidence="2">
    <location>
        <begin position="376"/>
        <end position="396"/>
    </location>
</feature>
<dbReference type="PANTHER" id="PTHR43243:SF20">
    <property type="entry name" value="CATIONIC AMINO ACID TRANSPORTER 3"/>
    <property type="match status" value="1"/>
</dbReference>
<sequence>MPISHIFRQFCRRKRPTLAGAVGQPHSEWDRRLGRCSLAIIVTTLVLAVTFHVILPAIFSDYSGRKIEMPLAMPLLSLAFASALTILSTVHLCSISRRIAKNGALYQLAHCTCGQAMAVAVALAQLLDQMAMLATVCHVLSDHINLLFHNAFVPLRFSPPRFWPSVALSSSPAAAAAAADGVVLLDLLAAVVLPFCAALVMTCSVRVLITSSLIFLIASLFTSASTTTVAFLHNLGKLRMVGQWEGEQSKTAEEHQTTMSISSSTFASVDELFLAFRWWLLAWPCIELLSFLAEECTGPRRALPFVMHSASRVQPALALLALLAFFPFIEQCDDVPSHGKSIASAAADGPAGHAVQPLLLSLPAMFNSIRLFSARYLMNVGSVCSLWAALLCLFLAPTRLLATLAMDQVGPPFGLKHFAKLAKKGGQPRVGVIFVAFCCSLITLIVPRKSLCRLLPLNCVLRMAFQALLVYMCHFTPSSSDRFLGDCGAASQKYRRVRRRAATAHRLRSPATEWKLGEAEEEEEEEEDYGDEEEEVDKSDDSEDEAWFRECRERERLLERIWRLESAESVAENEPPKSIDMPLLELNNPLKQTYQSIQNVPFPHRSSCHLPSQQNGGSQHQQQQQRHNCFRAACSMATTMTVNGRTVHTVPFPGPHIYEADAPPGWLEAGGGAAATCRTESGSKAAATRDEQSACGTAQRMLLLACSAAAVCAAAHAALRNASADYLPLLPLLALFSSIGIVCFVIVWLCRLRVDYGSTATDCRQYYYGQQQIGRHPLEGKWLPIGAVIAMFTFVQLFPLFPAIEWAFSFGWVFIGLFLHACFLARLGNNN</sequence>
<feature type="transmembrane region" description="Helical" evidence="2">
    <location>
        <begin position="173"/>
        <end position="201"/>
    </location>
</feature>
<gene>
    <name evidence="3" type="ORF">niasHT_004200</name>
</gene>
<evidence type="ECO:0000256" key="2">
    <source>
        <dbReference type="SAM" id="Phobius"/>
    </source>
</evidence>
<keyword evidence="2" id="KW-1133">Transmembrane helix</keyword>
<comment type="caution">
    <text evidence="3">The sequence shown here is derived from an EMBL/GenBank/DDBJ whole genome shotgun (WGS) entry which is preliminary data.</text>
</comment>
<keyword evidence="2" id="KW-0472">Membrane</keyword>
<accession>A0ABD2ME22</accession>
<dbReference type="EMBL" id="JBICBT010000022">
    <property type="protein sequence ID" value="KAL3125750.1"/>
    <property type="molecule type" value="Genomic_DNA"/>
</dbReference>
<organism evidence="3 4">
    <name type="scientific">Heterodera trifolii</name>
    <dbReference type="NCBI Taxonomy" id="157864"/>
    <lineage>
        <taxon>Eukaryota</taxon>
        <taxon>Metazoa</taxon>
        <taxon>Ecdysozoa</taxon>
        <taxon>Nematoda</taxon>
        <taxon>Chromadorea</taxon>
        <taxon>Rhabditida</taxon>
        <taxon>Tylenchina</taxon>
        <taxon>Tylenchomorpha</taxon>
        <taxon>Tylenchoidea</taxon>
        <taxon>Heteroderidae</taxon>
        <taxon>Heteroderinae</taxon>
        <taxon>Heterodera</taxon>
    </lineage>
</organism>
<feature type="transmembrane region" description="Helical" evidence="2">
    <location>
        <begin position="701"/>
        <end position="719"/>
    </location>
</feature>
<feature type="transmembrane region" description="Helical" evidence="2">
    <location>
        <begin position="71"/>
        <end position="93"/>
    </location>
</feature>
<dbReference type="PANTHER" id="PTHR43243">
    <property type="entry name" value="INNER MEMBRANE TRANSPORTER YGJI-RELATED"/>
    <property type="match status" value="1"/>
</dbReference>
<keyword evidence="4" id="KW-1185">Reference proteome</keyword>
<feature type="compositionally biased region" description="Low complexity" evidence="1">
    <location>
        <begin position="612"/>
        <end position="624"/>
    </location>
</feature>
<feature type="transmembrane region" description="Helical" evidence="2">
    <location>
        <begin position="430"/>
        <end position="448"/>
    </location>
</feature>
<dbReference type="Proteomes" id="UP001620626">
    <property type="component" value="Unassembled WGS sequence"/>
</dbReference>
<proteinExistence type="predicted"/>
<evidence type="ECO:0000313" key="4">
    <source>
        <dbReference type="Proteomes" id="UP001620626"/>
    </source>
</evidence>
<dbReference type="AlphaFoldDB" id="A0ABD2ME22"/>
<reference evidence="3 4" key="1">
    <citation type="submission" date="2024-10" db="EMBL/GenBank/DDBJ databases">
        <authorList>
            <person name="Kim D."/>
        </authorList>
    </citation>
    <scope>NUCLEOTIDE SEQUENCE [LARGE SCALE GENOMIC DNA]</scope>
    <source>
        <strain evidence="3">BH-2024</strain>
    </source>
</reference>
<evidence type="ECO:0000256" key="1">
    <source>
        <dbReference type="SAM" id="MobiDB-lite"/>
    </source>
</evidence>
<feature type="transmembrane region" description="Helical" evidence="2">
    <location>
        <begin position="731"/>
        <end position="750"/>
    </location>
</feature>
<evidence type="ECO:0000313" key="3">
    <source>
        <dbReference type="EMBL" id="KAL3125750.1"/>
    </source>
</evidence>
<protein>
    <submittedName>
        <fullName evidence="3">Uncharacterized protein</fullName>
    </submittedName>
</protein>
<feature type="region of interest" description="Disordered" evidence="1">
    <location>
        <begin position="603"/>
        <end position="624"/>
    </location>
</feature>
<keyword evidence="2" id="KW-0812">Transmembrane</keyword>
<feature type="transmembrane region" description="Helical" evidence="2">
    <location>
        <begin position="213"/>
        <end position="232"/>
    </location>
</feature>
<feature type="region of interest" description="Disordered" evidence="1">
    <location>
        <begin position="512"/>
        <end position="545"/>
    </location>
</feature>